<accession>A0A0L0HD37</accession>
<gene>
    <name evidence="1" type="ORF">SPPG_09318</name>
</gene>
<evidence type="ECO:0000313" key="1">
    <source>
        <dbReference type="EMBL" id="KNC98874.1"/>
    </source>
</evidence>
<sequence length="147" mass="17262">MYQVISLAISRDGVCSCVGLTKTDWNCKPEWPCLVKRKHLEDYLSNHLKCIGSKKPDRNFEFHPKYHWPSEFAYEFIPSASFAFPSLKDNYALQGKERKKIWCYEKSYEKARQLKPADARLAAAPRSGRSLLYHRVRPCISRWSIKF</sequence>
<evidence type="ECO:0000313" key="2">
    <source>
        <dbReference type="Proteomes" id="UP000053201"/>
    </source>
</evidence>
<dbReference type="AlphaFoldDB" id="A0A0L0HD37"/>
<proteinExistence type="predicted"/>
<organism evidence="1 2">
    <name type="scientific">Spizellomyces punctatus (strain DAOM BR117)</name>
    <dbReference type="NCBI Taxonomy" id="645134"/>
    <lineage>
        <taxon>Eukaryota</taxon>
        <taxon>Fungi</taxon>
        <taxon>Fungi incertae sedis</taxon>
        <taxon>Chytridiomycota</taxon>
        <taxon>Chytridiomycota incertae sedis</taxon>
        <taxon>Chytridiomycetes</taxon>
        <taxon>Spizellomycetales</taxon>
        <taxon>Spizellomycetaceae</taxon>
        <taxon>Spizellomyces</taxon>
    </lineage>
</organism>
<dbReference type="GeneID" id="27692443"/>
<dbReference type="InParanoid" id="A0A0L0HD37"/>
<name>A0A0L0HD37_SPIPD</name>
<dbReference type="EMBL" id="KQ257459">
    <property type="protein sequence ID" value="KNC98874.1"/>
    <property type="molecule type" value="Genomic_DNA"/>
</dbReference>
<dbReference type="Proteomes" id="UP000053201">
    <property type="component" value="Unassembled WGS sequence"/>
</dbReference>
<reference evidence="1 2" key="1">
    <citation type="submission" date="2009-08" db="EMBL/GenBank/DDBJ databases">
        <title>The Genome Sequence of Spizellomyces punctatus strain DAOM BR117.</title>
        <authorList>
            <consortium name="The Broad Institute Genome Sequencing Platform"/>
            <person name="Russ C."/>
            <person name="Cuomo C."/>
            <person name="Shea T."/>
            <person name="Young S.K."/>
            <person name="Zeng Q."/>
            <person name="Koehrsen M."/>
            <person name="Haas B."/>
            <person name="Borodovsky M."/>
            <person name="Guigo R."/>
            <person name="Alvarado L."/>
            <person name="Berlin A."/>
            <person name="Bochicchio J."/>
            <person name="Borenstein D."/>
            <person name="Chapman S."/>
            <person name="Chen Z."/>
            <person name="Engels R."/>
            <person name="Freedman E."/>
            <person name="Gellesch M."/>
            <person name="Goldberg J."/>
            <person name="Griggs A."/>
            <person name="Gujja S."/>
            <person name="Heiman D."/>
            <person name="Hepburn T."/>
            <person name="Howarth C."/>
            <person name="Jen D."/>
            <person name="Larson L."/>
            <person name="Lewis B."/>
            <person name="Mehta T."/>
            <person name="Park D."/>
            <person name="Pearson M."/>
            <person name="Roberts A."/>
            <person name="Saif S."/>
            <person name="Shenoy N."/>
            <person name="Sisk P."/>
            <person name="Stolte C."/>
            <person name="Sykes S."/>
            <person name="Thomson T."/>
            <person name="Walk T."/>
            <person name="White J."/>
            <person name="Yandava C."/>
            <person name="Burger G."/>
            <person name="Gray M.W."/>
            <person name="Holland P.W.H."/>
            <person name="King N."/>
            <person name="Lang F.B.F."/>
            <person name="Roger A.J."/>
            <person name="Ruiz-Trillo I."/>
            <person name="Lander E."/>
            <person name="Nusbaum C."/>
        </authorList>
    </citation>
    <scope>NUCLEOTIDE SEQUENCE [LARGE SCALE GENOMIC DNA]</scope>
    <source>
        <strain evidence="1 2">DAOM BR117</strain>
    </source>
</reference>
<protein>
    <submittedName>
        <fullName evidence="1">Uncharacterized protein</fullName>
    </submittedName>
</protein>
<keyword evidence="2" id="KW-1185">Reference proteome</keyword>
<dbReference type="RefSeq" id="XP_016606914.1">
    <property type="nucleotide sequence ID" value="XM_016757477.1"/>
</dbReference>
<dbReference type="VEuPathDB" id="FungiDB:SPPG_09318"/>